<gene>
    <name evidence="3" type="ORF">A7Q10_02025</name>
</gene>
<sequence>MSFLVNVAVCGRFHYHNYVPLLAKEGYLQKFYYSHRLDRKILKDYPQKEQNLWVKEYLIRFHLKFFGWKLQNSLLYNYLLLWEKEVLSHWQRADLWHVMLHGTALRILQKAKKEGSITLGEPVNAHPIVVSQILAQEDERLGLPRHNHFWKGAQRILEEIKETDFLVVPSNWVKKSYAEQGFPAERIKVIPYGVDVSRFKPSPKKDSLFRVICVAQITPRKGQIDLLEAWRKLNLPHAELCLAGTIDERMKPLLSRYQGIFRYLGFSSHEEVATFYQNADVFVLPSIEDGFACVIPEAMACGLPVITTDHTGACDIIKPGINGFVVPIRSPEKIASYLELLYRNPLLCKEMGKNAAFDASHCHNWKVYVQKLIEIYKELISIKQPC</sequence>
<evidence type="ECO:0000259" key="1">
    <source>
        <dbReference type="Pfam" id="PF00534"/>
    </source>
</evidence>
<name>A0A4Y8P8P0_9BACT</name>
<dbReference type="AlphaFoldDB" id="A0A4Y8P8P0"/>
<feature type="domain" description="Glycosyltransferase subfamily 4-like N-terminal" evidence="2">
    <location>
        <begin position="56"/>
        <end position="198"/>
    </location>
</feature>
<dbReference type="OrthoDB" id="570545at2"/>
<dbReference type="PANTHER" id="PTHR12526">
    <property type="entry name" value="GLYCOSYLTRANSFERASE"/>
    <property type="match status" value="1"/>
</dbReference>
<dbReference type="RefSeq" id="WP_134440774.1">
    <property type="nucleotide sequence ID" value="NZ_LXQC01000176.1"/>
</dbReference>
<dbReference type="EMBL" id="LXQC01000176">
    <property type="protein sequence ID" value="TFE66575.1"/>
    <property type="molecule type" value="Genomic_DNA"/>
</dbReference>
<evidence type="ECO:0000259" key="2">
    <source>
        <dbReference type="Pfam" id="PF13439"/>
    </source>
</evidence>
<protein>
    <submittedName>
        <fullName evidence="3">Glycosyl transferase</fullName>
    </submittedName>
</protein>
<evidence type="ECO:0000313" key="3">
    <source>
        <dbReference type="EMBL" id="TFE66575.1"/>
    </source>
</evidence>
<dbReference type="CDD" id="cd03801">
    <property type="entry name" value="GT4_PimA-like"/>
    <property type="match status" value="1"/>
</dbReference>
<proteinExistence type="predicted"/>
<comment type="caution">
    <text evidence="3">The sequence shown here is derived from an EMBL/GenBank/DDBJ whole genome shotgun (WGS) entry which is preliminary data.</text>
</comment>
<dbReference type="Pfam" id="PF13439">
    <property type="entry name" value="Glyco_transf_4"/>
    <property type="match status" value="1"/>
</dbReference>
<dbReference type="Gene3D" id="3.40.50.2000">
    <property type="entry name" value="Glycogen Phosphorylase B"/>
    <property type="match status" value="2"/>
</dbReference>
<organism evidence="3 4">
    <name type="scientific">Methylacidiphilum caldifontis</name>
    <dbReference type="NCBI Taxonomy" id="2795386"/>
    <lineage>
        <taxon>Bacteria</taxon>
        <taxon>Pseudomonadati</taxon>
        <taxon>Verrucomicrobiota</taxon>
        <taxon>Methylacidiphilae</taxon>
        <taxon>Methylacidiphilales</taxon>
        <taxon>Methylacidiphilaceae</taxon>
        <taxon>Methylacidiphilum (ex Ratnadevi et al. 2023)</taxon>
    </lineage>
</organism>
<dbReference type="InterPro" id="IPR001296">
    <property type="entry name" value="Glyco_trans_1"/>
</dbReference>
<reference evidence="3 4" key="1">
    <citation type="submission" date="2016-05" db="EMBL/GenBank/DDBJ databases">
        <title>Diversity and Homogeneity among Thermoacidophilic Verrucomicrobia Methanotrophs Linked with Geographical Origin.</title>
        <authorList>
            <person name="Erikstad H.-A."/>
            <person name="Smestad N.B."/>
            <person name="Ceballos R.M."/>
            <person name="Birkeland N.-K."/>
        </authorList>
    </citation>
    <scope>NUCLEOTIDE SEQUENCE [LARGE SCALE GENOMIC DNA]</scope>
    <source>
        <strain evidence="3 4">Phi</strain>
    </source>
</reference>
<dbReference type="GO" id="GO:0016757">
    <property type="term" value="F:glycosyltransferase activity"/>
    <property type="evidence" value="ECO:0007669"/>
    <property type="project" value="InterPro"/>
</dbReference>
<keyword evidence="4" id="KW-1185">Reference proteome</keyword>
<dbReference type="SUPFAM" id="SSF53756">
    <property type="entry name" value="UDP-Glycosyltransferase/glycogen phosphorylase"/>
    <property type="match status" value="1"/>
</dbReference>
<dbReference type="PANTHER" id="PTHR12526:SF637">
    <property type="entry name" value="GLYCOSYLTRANSFERASE EPSF-RELATED"/>
    <property type="match status" value="1"/>
</dbReference>
<accession>A0A4Y8P8P0</accession>
<dbReference type="Proteomes" id="UP000297713">
    <property type="component" value="Unassembled WGS sequence"/>
</dbReference>
<feature type="domain" description="Glycosyl transferase family 1" evidence="1">
    <location>
        <begin position="200"/>
        <end position="355"/>
    </location>
</feature>
<dbReference type="Pfam" id="PF00534">
    <property type="entry name" value="Glycos_transf_1"/>
    <property type="match status" value="1"/>
</dbReference>
<dbReference type="InterPro" id="IPR028098">
    <property type="entry name" value="Glyco_trans_4-like_N"/>
</dbReference>
<keyword evidence="3" id="KW-0808">Transferase</keyword>
<evidence type="ECO:0000313" key="4">
    <source>
        <dbReference type="Proteomes" id="UP000297713"/>
    </source>
</evidence>